<protein>
    <recommendedName>
        <fullName evidence="3">DBF4-type domain-containing protein</fullName>
    </recommendedName>
</protein>
<comment type="caution">
    <text evidence="1">The sequence shown here is derived from an EMBL/GenBank/DDBJ whole genome shotgun (WGS) entry which is preliminary data.</text>
</comment>
<dbReference type="Pfam" id="PF14968">
    <property type="entry name" value="CCDC84"/>
    <property type="match status" value="1"/>
</dbReference>
<dbReference type="EMBL" id="JAFCIX010000312">
    <property type="protein sequence ID" value="KAH6595190.1"/>
    <property type="molecule type" value="Genomic_DNA"/>
</dbReference>
<evidence type="ECO:0000313" key="1">
    <source>
        <dbReference type="EMBL" id="KAH6595190.1"/>
    </source>
</evidence>
<dbReference type="Proteomes" id="UP001648503">
    <property type="component" value="Unassembled WGS sequence"/>
</dbReference>
<name>A0ABQ8FB20_9FUNG</name>
<keyword evidence="2" id="KW-1185">Reference proteome</keyword>
<sequence length="260" mass="29741">MNATLPKRQRRHVTTVGNDYCRWCERCCEPFDRHVHSNTHQKRINELLDQLATQLVDVPQWIKKPRLLTFDHAGSAGSLQTSQQQQMPLACMFCNITAPVKQDPEKQFQIAGKHILQHLCKGHHTWNVHEFFRIHRLKPDRKSTFILRGSVFEKFKLDASKILKAALAKQPNALTTNKSSTICSNVSGNYKASPRKTGKRKHATVLEEDQSSNAHIESLAYGQQSNLAKLAKSSTQNTEYQHQHRRRKIIHVNLVKPSVG</sequence>
<gene>
    <name evidence="1" type="ORF">BASA50_005983</name>
</gene>
<evidence type="ECO:0008006" key="3">
    <source>
        <dbReference type="Google" id="ProtNLM"/>
    </source>
</evidence>
<organism evidence="1 2">
    <name type="scientific">Batrachochytrium salamandrivorans</name>
    <dbReference type="NCBI Taxonomy" id="1357716"/>
    <lineage>
        <taxon>Eukaryota</taxon>
        <taxon>Fungi</taxon>
        <taxon>Fungi incertae sedis</taxon>
        <taxon>Chytridiomycota</taxon>
        <taxon>Chytridiomycota incertae sedis</taxon>
        <taxon>Chytridiomycetes</taxon>
        <taxon>Rhizophydiales</taxon>
        <taxon>Rhizophydiales incertae sedis</taxon>
        <taxon>Batrachochytrium</taxon>
    </lineage>
</organism>
<reference evidence="1 2" key="1">
    <citation type="submission" date="2021-02" db="EMBL/GenBank/DDBJ databases">
        <title>Variation within the Batrachochytrium salamandrivorans European outbreak.</title>
        <authorList>
            <person name="Kelly M."/>
            <person name="Pasmans F."/>
            <person name="Shea T.P."/>
            <person name="Munoz J.F."/>
            <person name="Carranza S."/>
            <person name="Cuomo C.A."/>
            <person name="Martel A."/>
        </authorList>
    </citation>
    <scope>NUCLEOTIDE SEQUENCE [LARGE SCALE GENOMIC DNA]</scope>
    <source>
        <strain evidence="1 2">AMFP18/2</strain>
    </source>
</reference>
<evidence type="ECO:0000313" key="2">
    <source>
        <dbReference type="Proteomes" id="UP001648503"/>
    </source>
</evidence>
<dbReference type="PANTHER" id="PTHR31198">
    <property type="entry name" value="COILED-COIL DOMAIN-CONTAINING PROTEIN 84"/>
    <property type="match status" value="1"/>
</dbReference>
<proteinExistence type="predicted"/>
<dbReference type="InterPro" id="IPR028015">
    <property type="entry name" value="CCDC84-like"/>
</dbReference>
<dbReference type="PANTHER" id="PTHR31198:SF1">
    <property type="entry name" value="CENTROSOMAL AT-AC SPLICING FACTOR"/>
    <property type="match status" value="1"/>
</dbReference>
<accession>A0ABQ8FB20</accession>